<evidence type="ECO:0000313" key="5">
    <source>
        <dbReference type="EMBL" id="CAD7249830.1"/>
    </source>
</evidence>
<dbReference type="AlphaFoldDB" id="A0A7R9A982"/>
<comment type="similarity">
    <text evidence="1 2">Belongs to the GMC oxidoreductase family.</text>
</comment>
<dbReference type="EMBL" id="LR902025">
    <property type="protein sequence ID" value="CAD7249830.1"/>
    <property type="molecule type" value="Genomic_DNA"/>
</dbReference>
<dbReference type="Gene3D" id="3.50.50.60">
    <property type="entry name" value="FAD/NAD(P)-binding domain"/>
    <property type="match status" value="1"/>
</dbReference>
<feature type="domain" description="Glucose-methanol-choline oxidoreductase N-terminal" evidence="3">
    <location>
        <begin position="78"/>
        <end position="101"/>
    </location>
</feature>
<dbReference type="PANTHER" id="PTHR11552">
    <property type="entry name" value="GLUCOSE-METHANOL-CHOLINE GMC OXIDOREDUCTASE"/>
    <property type="match status" value="1"/>
</dbReference>
<evidence type="ECO:0000256" key="1">
    <source>
        <dbReference type="ARBA" id="ARBA00010790"/>
    </source>
</evidence>
<dbReference type="OrthoDB" id="269227at2759"/>
<feature type="domain" description="Glucose-methanol-choline oxidoreductase N-terminal" evidence="4">
    <location>
        <begin position="257"/>
        <end position="271"/>
    </location>
</feature>
<dbReference type="Gene3D" id="3.30.560.10">
    <property type="entry name" value="Glucose Oxidase, domain 3"/>
    <property type="match status" value="1"/>
</dbReference>
<dbReference type="PROSITE" id="PS00623">
    <property type="entry name" value="GMC_OXRED_1"/>
    <property type="match status" value="1"/>
</dbReference>
<dbReference type="Proteomes" id="UP000677054">
    <property type="component" value="Unassembled WGS sequence"/>
</dbReference>
<dbReference type="GO" id="GO:0016614">
    <property type="term" value="F:oxidoreductase activity, acting on CH-OH group of donors"/>
    <property type="evidence" value="ECO:0007669"/>
    <property type="project" value="InterPro"/>
</dbReference>
<dbReference type="InterPro" id="IPR012132">
    <property type="entry name" value="GMC_OxRdtase"/>
</dbReference>
<proteinExistence type="inferred from homology"/>
<evidence type="ECO:0000313" key="6">
    <source>
        <dbReference type="Proteomes" id="UP000677054"/>
    </source>
</evidence>
<dbReference type="PANTHER" id="PTHR11552:SF227">
    <property type="entry name" value="GLUCOSE DEHYDROGENASE [FAD, QUINONE]-LIKE PROTEIN"/>
    <property type="match status" value="1"/>
</dbReference>
<dbReference type="PROSITE" id="PS00624">
    <property type="entry name" value="GMC_OXRED_2"/>
    <property type="match status" value="1"/>
</dbReference>
<reference evidence="5" key="1">
    <citation type="submission" date="2020-11" db="EMBL/GenBank/DDBJ databases">
        <authorList>
            <person name="Tran Van P."/>
        </authorList>
    </citation>
    <scope>NUCLEOTIDE SEQUENCE</scope>
</reference>
<dbReference type="Pfam" id="PF00732">
    <property type="entry name" value="GMC_oxred_N"/>
    <property type="match status" value="1"/>
</dbReference>
<dbReference type="GO" id="GO:0050660">
    <property type="term" value="F:flavin adenine dinucleotide binding"/>
    <property type="evidence" value="ECO:0007669"/>
    <property type="project" value="InterPro"/>
</dbReference>
<name>A0A7R9A982_9CRUS</name>
<evidence type="ECO:0000259" key="3">
    <source>
        <dbReference type="PROSITE" id="PS00623"/>
    </source>
</evidence>
<gene>
    <name evidence="5" type="ORF">DSTB1V02_LOCUS9617</name>
</gene>
<protein>
    <recommendedName>
        <fullName evidence="3 4">Glucose-methanol-choline oxidoreductase N-terminal domain-containing protein</fullName>
    </recommendedName>
</protein>
<dbReference type="SUPFAM" id="SSF51905">
    <property type="entry name" value="FAD/NAD(P)-binding domain"/>
    <property type="match status" value="1"/>
</dbReference>
<dbReference type="InterPro" id="IPR000172">
    <property type="entry name" value="GMC_OxRdtase_N"/>
</dbReference>
<organism evidence="5">
    <name type="scientific">Darwinula stevensoni</name>
    <dbReference type="NCBI Taxonomy" id="69355"/>
    <lineage>
        <taxon>Eukaryota</taxon>
        <taxon>Metazoa</taxon>
        <taxon>Ecdysozoa</taxon>
        <taxon>Arthropoda</taxon>
        <taxon>Crustacea</taxon>
        <taxon>Oligostraca</taxon>
        <taxon>Ostracoda</taxon>
        <taxon>Podocopa</taxon>
        <taxon>Podocopida</taxon>
        <taxon>Darwinulocopina</taxon>
        <taxon>Darwinuloidea</taxon>
        <taxon>Darwinulidae</taxon>
        <taxon>Darwinula</taxon>
    </lineage>
</organism>
<accession>A0A7R9A982</accession>
<evidence type="ECO:0000259" key="4">
    <source>
        <dbReference type="PROSITE" id="PS00624"/>
    </source>
</evidence>
<keyword evidence="6" id="KW-1185">Reference proteome</keyword>
<evidence type="ECO:0000256" key="2">
    <source>
        <dbReference type="RuleBase" id="RU003968"/>
    </source>
</evidence>
<keyword evidence="2" id="KW-0285">Flavoprotein</keyword>
<dbReference type="EMBL" id="CAJPEV010002508">
    <property type="protein sequence ID" value="CAG0897147.1"/>
    <property type="molecule type" value="Genomic_DNA"/>
</dbReference>
<keyword evidence="2" id="KW-0274">FAD</keyword>
<dbReference type="InterPro" id="IPR036188">
    <property type="entry name" value="FAD/NAD-bd_sf"/>
</dbReference>
<sequence length="353" mass="38618">MCLGGGTTGSVIASRLTENSKVKVLLLEAGSDGTLLSWIPAATSLMWWFTKFDYAYSSEPQEDSCLALERGRCRWFRGRMLGGSSSLNGAIYTRGNHKDYDNWAALGNPGWSFNDLLPLFIRAENFLVEDVSPRDAVYHGTGGYFPVSYTYFTKLMPAFIEAGISLGYPYNPDHNGASQRGFGRVQVATKRGIRHSTAKAYLTPAKHRRNLHVVLNTPVTKIVIDEATTTAKGVEYLTEKGTKRFVSARREVILSAGAIASPQLLMLSGIGPKHELQKHGIRQLVDLPAGENLQSHTGPGGLYFSIKEKTGFYIPSLLTIGLIPNALKYLFKGDGITTEKATGVNDGTAFRCK</sequence>